<evidence type="ECO:0000256" key="2">
    <source>
        <dbReference type="SAM" id="Phobius"/>
    </source>
</evidence>
<organism evidence="3 4">
    <name type="scientific">Ceratosolen solmsi marchali</name>
    <dbReference type="NCBI Taxonomy" id="326594"/>
    <lineage>
        <taxon>Eukaryota</taxon>
        <taxon>Metazoa</taxon>
        <taxon>Ecdysozoa</taxon>
        <taxon>Arthropoda</taxon>
        <taxon>Hexapoda</taxon>
        <taxon>Insecta</taxon>
        <taxon>Pterygota</taxon>
        <taxon>Neoptera</taxon>
        <taxon>Endopterygota</taxon>
        <taxon>Hymenoptera</taxon>
        <taxon>Apocrita</taxon>
        <taxon>Proctotrupomorpha</taxon>
        <taxon>Chalcidoidea</taxon>
        <taxon>Agaonidae</taxon>
        <taxon>Agaoninae</taxon>
        <taxon>Ceratosolen</taxon>
    </lineage>
</organism>
<dbReference type="Proteomes" id="UP000695007">
    <property type="component" value="Unplaced"/>
</dbReference>
<name>A0AAJ6YHG9_9HYME</name>
<protein>
    <submittedName>
        <fullName evidence="4">Uncharacterized protein LOC105362405</fullName>
    </submittedName>
</protein>
<feature type="transmembrane region" description="Helical" evidence="2">
    <location>
        <begin position="124"/>
        <end position="145"/>
    </location>
</feature>
<dbReference type="KEGG" id="csol:105362405"/>
<keyword evidence="2" id="KW-0812">Transmembrane</keyword>
<evidence type="ECO:0000256" key="1">
    <source>
        <dbReference type="SAM" id="MobiDB-lite"/>
    </source>
</evidence>
<dbReference type="AlphaFoldDB" id="A0AAJ6YHG9"/>
<reference evidence="4" key="1">
    <citation type="submission" date="2025-08" db="UniProtKB">
        <authorList>
            <consortium name="RefSeq"/>
        </authorList>
    </citation>
    <scope>IDENTIFICATION</scope>
</reference>
<keyword evidence="3" id="KW-1185">Reference proteome</keyword>
<accession>A0AAJ6YHG9</accession>
<evidence type="ECO:0000313" key="4">
    <source>
        <dbReference type="RefSeq" id="XP_011498147.1"/>
    </source>
</evidence>
<proteinExistence type="predicted"/>
<feature type="compositionally biased region" description="Basic residues" evidence="1">
    <location>
        <begin position="68"/>
        <end position="92"/>
    </location>
</feature>
<feature type="region of interest" description="Disordered" evidence="1">
    <location>
        <begin position="64"/>
        <end position="93"/>
    </location>
</feature>
<dbReference type="RefSeq" id="XP_011498147.1">
    <property type="nucleotide sequence ID" value="XM_011499845.1"/>
</dbReference>
<keyword evidence="2" id="KW-1133">Transmembrane helix</keyword>
<gene>
    <name evidence="4" type="primary">LOC105362405</name>
</gene>
<dbReference type="GeneID" id="105362405"/>
<sequence length="330" mass="38434">MRKECLRRVGYPRDQLLAYHDNADDDYVVGEYDAGQKLSSGLIQPELVNLESNVPTHLLGHHLGPLPNRRHSRQKIHHITKAKSRKRKKKRSNMTLPAENINSVVSNNEKQPIKVISNEPRRHATLSIILCLVIVTIFSLLFLYLHKRSQKQSSCDPFFCPSDTERPRSSFTETDKCTCCTDSPINGCTGIETSCTTTSREMIRSALKNQQPTSRQIFKKSRFKFTRKTRKKPTPPRKSCRFNEPDFNDLRRRIVCVLRNDCANCKYCRCNGSDDRPKRRRFGLFSRKKKILCNDPRCDEYKMKHIFDICNEINRNRNSTTNRERKSALK</sequence>
<keyword evidence="2" id="KW-0472">Membrane</keyword>
<evidence type="ECO:0000313" key="3">
    <source>
        <dbReference type="Proteomes" id="UP000695007"/>
    </source>
</evidence>